<evidence type="ECO:0000256" key="6">
    <source>
        <dbReference type="SAM" id="MobiDB-lite"/>
    </source>
</evidence>
<comment type="caution">
    <text evidence="9">The sequence shown here is derived from an EMBL/GenBank/DDBJ whole genome shotgun (WGS) entry which is preliminary data.</text>
</comment>
<dbReference type="EMBL" id="MAYM02000449">
    <property type="protein sequence ID" value="RLN38344.1"/>
    <property type="molecule type" value="Genomic_DNA"/>
</dbReference>
<organism evidence="9 10">
    <name type="scientific">Phytophthora kernoviae</name>
    <dbReference type="NCBI Taxonomy" id="325452"/>
    <lineage>
        <taxon>Eukaryota</taxon>
        <taxon>Sar</taxon>
        <taxon>Stramenopiles</taxon>
        <taxon>Oomycota</taxon>
        <taxon>Peronosporomycetes</taxon>
        <taxon>Peronosporales</taxon>
        <taxon>Peronosporaceae</taxon>
        <taxon>Phytophthora</taxon>
    </lineage>
</organism>
<dbReference type="EMBL" id="JPWU03000376">
    <property type="protein sequence ID" value="KAG2518228.1"/>
    <property type="molecule type" value="Genomic_DNA"/>
</dbReference>
<keyword evidence="10" id="KW-1185">Reference proteome</keyword>
<evidence type="ECO:0000256" key="1">
    <source>
        <dbReference type="ARBA" id="ARBA00004613"/>
    </source>
</evidence>
<protein>
    <recommendedName>
        <fullName evidence="5">RxLR effector protein</fullName>
    </recommendedName>
</protein>
<feature type="chain" id="PRO_5036507423" description="RxLR effector protein" evidence="5">
    <location>
        <begin position="24"/>
        <end position="174"/>
    </location>
</feature>
<comment type="domain">
    <text evidence="5">The RxLR-dEER motif acts to carry the protein into the host cell cytoplasm through binding to cell surface phosphatidylinositol-3-phosphate.</text>
</comment>
<dbReference type="InterPro" id="IPR031825">
    <property type="entry name" value="RXLR"/>
</dbReference>
<reference evidence="7" key="1">
    <citation type="journal article" date="2015" name="Genom Data">
        <title>Genome sequences of six Phytophthora species associated with forests in New Zealand.</title>
        <authorList>
            <person name="Studholme D.J."/>
            <person name="McDougal R.L."/>
            <person name="Sambles C."/>
            <person name="Hansen E."/>
            <person name="Hardy G."/>
            <person name="Grant M."/>
            <person name="Ganley R.J."/>
            <person name="Williams N.M."/>
        </authorList>
    </citation>
    <scope>NUCLEOTIDE SEQUENCE</scope>
    <source>
        <strain evidence="7">NZFS 3630</strain>
    </source>
</reference>
<dbReference type="Proteomes" id="UP000792063">
    <property type="component" value="Unassembled WGS sequence"/>
</dbReference>
<keyword evidence="3 5" id="KW-0964">Secreted</keyword>
<dbReference type="Pfam" id="PF16810">
    <property type="entry name" value="RXLR"/>
    <property type="match status" value="1"/>
</dbReference>
<evidence type="ECO:0000313" key="8">
    <source>
        <dbReference type="EMBL" id="RLN38344.1"/>
    </source>
</evidence>
<comment type="function">
    <text evidence="5">Effector that suppresses plant defense responses during pathogen infection.</text>
</comment>
<dbReference type="AlphaFoldDB" id="A0A3R7GUJ0"/>
<gene>
    <name evidence="8" type="ORF">BBI17_008095</name>
    <name evidence="9" type="ORF">BBO99_00008147</name>
    <name evidence="7" type="ORF">JM18_007762</name>
</gene>
<evidence type="ECO:0000313" key="7">
    <source>
        <dbReference type="EMBL" id="KAG2518228.1"/>
    </source>
</evidence>
<evidence type="ECO:0000256" key="5">
    <source>
        <dbReference type="RuleBase" id="RU367124"/>
    </source>
</evidence>
<accession>A0A3R7GUJ0</accession>
<keyword evidence="4 5" id="KW-0732">Signal</keyword>
<sequence length="174" mass="19148">MRVCYILLMAAVTLFVNSNAASAVTTADQKKLGNMVSGDLVQLTNEQVVGNGKRFLRSHKVVDDDDDDNDNDDDDDDDDESEADDSDDDETDSDEEERGGGLFSIGKIAKLMGSDETYLFQKMAAWKEKGYTPSDILSRLGITMNTRGRAQISNSEVAIHKQEMNTVKFPLPAT</sequence>
<evidence type="ECO:0000256" key="3">
    <source>
        <dbReference type="ARBA" id="ARBA00022525"/>
    </source>
</evidence>
<comment type="subcellular location">
    <subcellularLocation>
        <location evidence="1 5">Secreted</location>
    </subcellularLocation>
</comment>
<evidence type="ECO:0000313" key="9">
    <source>
        <dbReference type="EMBL" id="RLN75677.1"/>
    </source>
</evidence>
<dbReference type="Gene3D" id="3.30.70.2850">
    <property type="match status" value="1"/>
</dbReference>
<reference evidence="10 11" key="2">
    <citation type="submission" date="2018-07" db="EMBL/GenBank/DDBJ databases">
        <title>Genome sequencing of oomycete isolates from Chile give support for New Zealand origin for Phytophthora kernoviae and make available the first Nothophytophthora sp. genome.</title>
        <authorList>
            <person name="Studholme D.J."/>
            <person name="Sanfuentes E."/>
            <person name="Panda P."/>
            <person name="Hill R."/>
            <person name="Sambles C."/>
            <person name="Grant M."/>
            <person name="Williams N.M."/>
            <person name="Mcdougal R.L."/>
        </authorList>
    </citation>
    <scope>NUCLEOTIDE SEQUENCE [LARGE SCALE GENOMIC DNA]</scope>
    <source>
        <strain evidence="8">Chile2</strain>
        <strain evidence="9">Chile4</strain>
    </source>
</reference>
<name>A0A3R7GUJ0_9STRA</name>
<evidence type="ECO:0000256" key="4">
    <source>
        <dbReference type="ARBA" id="ARBA00022729"/>
    </source>
</evidence>
<feature type="compositionally biased region" description="Acidic residues" evidence="6">
    <location>
        <begin position="63"/>
        <end position="97"/>
    </location>
</feature>
<feature type="region of interest" description="Disordered" evidence="6">
    <location>
        <begin position="59"/>
        <end position="102"/>
    </location>
</feature>
<dbReference type="EMBL" id="MBDN02000391">
    <property type="protein sequence ID" value="RLN75677.1"/>
    <property type="molecule type" value="Genomic_DNA"/>
</dbReference>
<comment type="similarity">
    <text evidence="2 5">Belongs to the RxLR effector family.</text>
</comment>
<evidence type="ECO:0000313" key="11">
    <source>
        <dbReference type="Proteomes" id="UP000285883"/>
    </source>
</evidence>
<proteinExistence type="inferred from homology"/>
<reference evidence="7" key="3">
    <citation type="submission" date="2020-06" db="EMBL/GenBank/DDBJ databases">
        <authorList>
            <person name="Studholme D.J."/>
        </authorList>
    </citation>
    <scope>NUCLEOTIDE SEQUENCE</scope>
    <source>
        <strain evidence="7">NZFS 3630</strain>
    </source>
</reference>
<feature type="signal peptide" evidence="5">
    <location>
        <begin position="1"/>
        <end position="23"/>
    </location>
</feature>
<evidence type="ECO:0000313" key="10">
    <source>
        <dbReference type="Proteomes" id="UP000285624"/>
    </source>
</evidence>
<evidence type="ECO:0000256" key="2">
    <source>
        <dbReference type="ARBA" id="ARBA00010400"/>
    </source>
</evidence>
<dbReference type="Proteomes" id="UP000285883">
    <property type="component" value="Unassembled WGS sequence"/>
</dbReference>
<dbReference type="GO" id="GO:0005576">
    <property type="term" value="C:extracellular region"/>
    <property type="evidence" value="ECO:0007669"/>
    <property type="project" value="UniProtKB-SubCell"/>
</dbReference>
<dbReference type="Proteomes" id="UP000285624">
    <property type="component" value="Unassembled WGS sequence"/>
</dbReference>